<accession>A0A825SKU0</accession>
<comment type="caution">
    <text evidence="1">The sequence shown here is derived from an EMBL/GenBank/DDBJ whole genome shotgun (WGS) entry which is preliminary data.</text>
</comment>
<dbReference type="EMBL" id="AACCWZ010000016">
    <property type="protein sequence ID" value="EAK0451844.1"/>
    <property type="molecule type" value="Genomic_DNA"/>
</dbReference>
<sequence length="403" mass="46778">MLKNETYFINSCDDVELGIKRESKLEYRISYDNEKTMKAIVFIIGGYGANANIEILDFYRMYFAKKFNVIAVSVFYHCFAVRRSNDQRYYAITKFMEEDIPNLATALNAFNISSFDLNINNADAYYTMLNNFLYNLKKNNEIDANYKVYLTSTFVPSNNEYQNYGIMAAIDHINVLKDIIKKYPKFKFLPKIYGGGSYGGYLALMCAKIAPWYVDGIIDNSGDALPVLDCIIGKELMKFDYIFKDPNIDIGCNIKTHWTRKNPNSPYYFADENYLIRALLNKDHLILQANKNKDIAYISYHSKKDQIMKSDYKIQLMEILSILYNDVTFYLIDEKDIDGKFIKNLIHGCGISDKALLSKELPLMLEKLKDKTFDIKEDSISYPCKDKVFTFKDKGDKFVLEII</sequence>
<evidence type="ECO:0000313" key="2">
    <source>
        <dbReference type="Proteomes" id="UP000405656"/>
    </source>
</evidence>
<dbReference type="InterPro" id="IPR022605">
    <property type="entry name" value="DUF2920"/>
</dbReference>
<dbReference type="AlphaFoldDB" id="A0A825SKU0"/>
<name>A0A825SKU0_CAMLA</name>
<dbReference type="Pfam" id="PF11144">
    <property type="entry name" value="DUF2920"/>
    <property type="match status" value="1"/>
</dbReference>
<proteinExistence type="predicted"/>
<organism evidence="1 2">
    <name type="scientific">Campylobacter lari</name>
    <dbReference type="NCBI Taxonomy" id="201"/>
    <lineage>
        <taxon>Bacteria</taxon>
        <taxon>Pseudomonadati</taxon>
        <taxon>Campylobacterota</taxon>
        <taxon>Epsilonproteobacteria</taxon>
        <taxon>Campylobacterales</taxon>
        <taxon>Campylobacteraceae</taxon>
        <taxon>Campylobacter</taxon>
    </lineage>
</organism>
<protein>
    <submittedName>
        <fullName evidence="1">DUF2920 family protein</fullName>
    </submittedName>
</protein>
<dbReference type="SUPFAM" id="SSF53474">
    <property type="entry name" value="alpha/beta-Hydrolases"/>
    <property type="match status" value="1"/>
</dbReference>
<dbReference type="InterPro" id="IPR029058">
    <property type="entry name" value="AB_hydrolase_fold"/>
</dbReference>
<gene>
    <name evidence="1" type="ORF">YZ36_07690</name>
</gene>
<reference evidence="1 2" key="1">
    <citation type="submission" date="2018-05" db="EMBL/GenBank/DDBJ databases">
        <authorList>
            <consortium name="PulseNet: The National Subtyping Network for Foodborne Disease Surveillance"/>
            <person name="Tarr C.L."/>
            <person name="Trees E."/>
            <person name="Katz L.S."/>
            <person name="Carleton-Romer H.A."/>
            <person name="Stroika S."/>
            <person name="Kucerova Z."/>
            <person name="Roache K.F."/>
            <person name="Sabol A.L."/>
            <person name="Besser J."/>
            <person name="Gerner-Smidt P."/>
        </authorList>
    </citation>
    <scope>NUCLEOTIDE SEQUENCE [LARGE SCALE GENOMIC DNA]</scope>
    <source>
        <strain evidence="1 2">20110455</strain>
    </source>
</reference>
<evidence type="ECO:0000313" key="1">
    <source>
        <dbReference type="EMBL" id="EAK0451844.1"/>
    </source>
</evidence>
<dbReference type="Proteomes" id="UP000405656">
    <property type="component" value="Unassembled WGS sequence"/>
</dbReference>
<dbReference type="RefSeq" id="WP_393921025.1">
    <property type="nucleotide sequence ID" value="NZ_JAPZJM010000004.1"/>
</dbReference>